<comment type="caution">
    <text evidence="1">The sequence shown here is derived from an EMBL/GenBank/DDBJ whole genome shotgun (WGS) entry which is preliminary data.</text>
</comment>
<evidence type="ECO:0000313" key="2">
    <source>
        <dbReference type="Proteomes" id="UP000548326"/>
    </source>
</evidence>
<dbReference type="RefSeq" id="WP_183587197.1">
    <property type="nucleotide sequence ID" value="NZ_JACHCA010000005.1"/>
</dbReference>
<gene>
    <name evidence="1" type="ORF">HDF22_001995</name>
</gene>
<sequence length="68" mass="7481">MENKKKDDTATLTAQAHNCTAAYVRSIVRGDRKTNTDLAKSVQDTYNKILEAKDNLSKPAESIPESAN</sequence>
<protein>
    <submittedName>
        <fullName evidence="1">Uncharacterized protein</fullName>
    </submittedName>
</protein>
<name>A0A841JC13_9SPHI</name>
<organism evidence="1 2">
    <name type="scientific">Mucilaginibacter lappiensis</name>
    <dbReference type="NCBI Taxonomy" id="354630"/>
    <lineage>
        <taxon>Bacteria</taxon>
        <taxon>Pseudomonadati</taxon>
        <taxon>Bacteroidota</taxon>
        <taxon>Sphingobacteriia</taxon>
        <taxon>Sphingobacteriales</taxon>
        <taxon>Sphingobacteriaceae</taxon>
        <taxon>Mucilaginibacter</taxon>
    </lineage>
</organism>
<dbReference type="Proteomes" id="UP000548326">
    <property type="component" value="Unassembled WGS sequence"/>
</dbReference>
<accession>A0A841JC13</accession>
<proteinExistence type="predicted"/>
<evidence type="ECO:0000313" key="1">
    <source>
        <dbReference type="EMBL" id="MBB6127882.1"/>
    </source>
</evidence>
<dbReference type="EMBL" id="JACHCA010000005">
    <property type="protein sequence ID" value="MBB6127882.1"/>
    <property type="molecule type" value="Genomic_DNA"/>
</dbReference>
<dbReference type="AlphaFoldDB" id="A0A841JC13"/>
<reference evidence="1 2" key="1">
    <citation type="submission" date="2020-08" db="EMBL/GenBank/DDBJ databases">
        <title>Genomic Encyclopedia of Type Strains, Phase IV (KMG-V): Genome sequencing to study the core and pangenomes of soil and plant-associated prokaryotes.</title>
        <authorList>
            <person name="Whitman W."/>
        </authorList>
    </citation>
    <scope>NUCLEOTIDE SEQUENCE [LARGE SCALE GENOMIC DNA]</scope>
    <source>
        <strain evidence="1 2">MP601</strain>
    </source>
</reference>